<protein>
    <submittedName>
        <fullName evidence="1">Uncharacterized protein</fullName>
    </submittedName>
</protein>
<reference evidence="1" key="1">
    <citation type="journal article" date="2023" name="Mol. Biol. Evol.">
        <title>Third-Generation Sequencing Reveals the Adaptive Role of the Epigenome in Three Deep-Sea Polychaetes.</title>
        <authorList>
            <person name="Perez M."/>
            <person name="Aroh O."/>
            <person name="Sun Y."/>
            <person name="Lan Y."/>
            <person name="Juniper S.K."/>
            <person name="Young C.R."/>
            <person name="Angers B."/>
            <person name="Qian P.Y."/>
        </authorList>
    </citation>
    <scope>NUCLEOTIDE SEQUENCE</scope>
    <source>
        <strain evidence="1">R07B-5</strain>
    </source>
</reference>
<keyword evidence="2" id="KW-1185">Reference proteome</keyword>
<dbReference type="EMBL" id="JAODUO010001084">
    <property type="protein sequence ID" value="KAK2171273.1"/>
    <property type="molecule type" value="Genomic_DNA"/>
</dbReference>
<gene>
    <name evidence="1" type="ORF">NP493_1085g00050</name>
</gene>
<evidence type="ECO:0000313" key="2">
    <source>
        <dbReference type="Proteomes" id="UP001209878"/>
    </source>
</evidence>
<organism evidence="1 2">
    <name type="scientific">Ridgeia piscesae</name>
    <name type="common">Tubeworm</name>
    <dbReference type="NCBI Taxonomy" id="27915"/>
    <lineage>
        <taxon>Eukaryota</taxon>
        <taxon>Metazoa</taxon>
        <taxon>Spiralia</taxon>
        <taxon>Lophotrochozoa</taxon>
        <taxon>Annelida</taxon>
        <taxon>Polychaeta</taxon>
        <taxon>Sedentaria</taxon>
        <taxon>Canalipalpata</taxon>
        <taxon>Sabellida</taxon>
        <taxon>Siboglinidae</taxon>
        <taxon>Ridgeia</taxon>
    </lineage>
</organism>
<name>A0AAD9KGM6_RIDPI</name>
<dbReference type="Proteomes" id="UP001209878">
    <property type="component" value="Unassembled WGS sequence"/>
</dbReference>
<proteinExistence type="predicted"/>
<dbReference type="AlphaFoldDB" id="A0AAD9KGM6"/>
<sequence>MALQQIYAQIEHINLITNGSLNQCLHSPSFIVGQSELPSGGSAGTTVHHSSSREYTRSRNSDHCLASGSVIPPDGAAVYKRFLPNDVWLILESRHSLCRHQGGCVYAVIKSSLRCLCGGFALQAAIKTLSSIFTILRRPRTLFRTLLHRHNFQLGAFLASFTAIFQVRETHCFSVLLMLITVAKKV</sequence>
<comment type="caution">
    <text evidence="1">The sequence shown here is derived from an EMBL/GenBank/DDBJ whole genome shotgun (WGS) entry which is preliminary data.</text>
</comment>
<accession>A0AAD9KGM6</accession>
<evidence type="ECO:0000313" key="1">
    <source>
        <dbReference type="EMBL" id="KAK2171273.1"/>
    </source>
</evidence>